<reference evidence="2 3" key="1">
    <citation type="submission" date="2015-12" db="EMBL/GenBank/DDBJ databases">
        <title>Draft genome sequence of Moniliophthora roreri, the causal agent of frosty pod rot of cacao.</title>
        <authorList>
            <person name="Aime M.C."/>
            <person name="Diaz-Valderrama J.R."/>
            <person name="Kijpornyongpan T."/>
            <person name="Phillips-Mora W."/>
        </authorList>
    </citation>
    <scope>NUCLEOTIDE SEQUENCE [LARGE SCALE GENOMIC DNA]</scope>
    <source>
        <strain evidence="2 3">MCA 2952</strain>
    </source>
</reference>
<feature type="compositionally biased region" description="Pro residues" evidence="1">
    <location>
        <begin position="591"/>
        <end position="611"/>
    </location>
</feature>
<feature type="compositionally biased region" description="Acidic residues" evidence="1">
    <location>
        <begin position="29"/>
        <end position="55"/>
    </location>
</feature>
<feature type="region of interest" description="Disordered" evidence="1">
    <location>
        <begin position="1"/>
        <end position="104"/>
    </location>
</feature>
<feature type="region of interest" description="Disordered" evidence="1">
    <location>
        <begin position="1002"/>
        <end position="1050"/>
    </location>
</feature>
<dbReference type="EMBL" id="LATX01002238">
    <property type="protein sequence ID" value="KTB32334.1"/>
    <property type="molecule type" value="Genomic_DNA"/>
</dbReference>
<protein>
    <submittedName>
        <fullName evidence="2">Uncharacterized protein</fullName>
    </submittedName>
</protein>
<comment type="caution">
    <text evidence="2">The sequence shown here is derived from an EMBL/GenBank/DDBJ whole genome shotgun (WGS) entry which is preliminary data.</text>
</comment>
<feature type="region of interest" description="Disordered" evidence="1">
    <location>
        <begin position="263"/>
        <end position="374"/>
    </location>
</feature>
<feature type="region of interest" description="Disordered" evidence="1">
    <location>
        <begin position="410"/>
        <end position="918"/>
    </location>
</feature>
<feature type="compositionally biased region" description="Low complexity" evidence="1">
    <location>
        <begin position="695"/>
        <end position="711"/>
    </location>
</feature>
<dbReference type="Proteomes" id="UP000054988">
    <property type="component" value="Unassembled WGS sequence"/>
</dbReference>
<feature type="compositionally biased region" description="Polar residues" evidence="1">
    <location>
        <begin position="627"/>
        <end position="638"/>
    </location>
</feature>
<feature type="compositionally biased region" description="Low complexity" evidence="1">
    <location>
        <begin position="809"/>
        <end position="824"/>
    </location>
</feature>
<feature type="compositionally biased region" description="Low complexity" evidence="1">
    <location>
        <begin position="734"/>
        <end position="749"/>
    </location>
</feature>
<feature type="compositionally biased region" description="Pro residues" evidence="1">
    <location>
        <begin position="337"/>
        <end position="347"/>
    </location>
</feature>
<dbReference type="AlphaFoldDB" id="A0A0W0F7P4"/>
<evidence type="ECO:0000313" key="2">
    <source>
        <dbReference type="EMBL" id="KTB32334.1"/>
    </source>
</evidence>
<name>A0A0W0F7P4_MONRR</name>
<feature type="compositionally biased region" description="Low complexity" evidence="1">
    <location>
        <begin position="268"/>
        <end position="285"/>
    </location>
</feature>
<feature type="compositionally biased region" description="Polar residues" evidence="1">
    <location>
        <begin position="936"/>
        <end position="964"/>
    </location>
</feature>
<feature type="compositionally biased region" description="Low complexity" evidence="1">
    <location>
        <begin position="763"/>
        <end position="779"/>
    </location>
</feature>
<feature type="compositionally biased region" description="Polar residues" evidence="1">
    <location>
        <begin position="853"/>
        <end position="863"/>
    </location>
</feature>
<feature type="compositionally biased region" description="Polar residues" evidence="1">
    <location>
        <begin position="712"/>
        <end position="728"/>
    </location>
</feature>
<feature type="compositionally biased region" description="Low complexity" evidence="1">
    <location>
        <begin position="525"/>
        <end position="552"/>
    </location>
</feature>
<feature type="compositionally biased region" description="Polar residues" evidence="1">
    <location>
        <begin position="360"/>
        <end position="372"/>
    </location>
</feature>
<dbReference type="eggNOG" id="ENOG502SE0S">
    <property type="taxonomic scope" value="Eukaryota"/>
</dbReference>
<feature type="compositionally biased region" description="Polar residues" evidence="1">
    <location>
        <begin position="899"/>
        <end position="918"/>
    </location>
</feature>
<feature type="compositionally biased region" description="Polar residues" evidence="1">
    <location>
        <begin position="486"/>
        <end position="495"/>
    </location>
</feature>
<sequence>MDNPWATDEPVWDTQWTPKPQISWVVTQDEPEQVEEQVESQDDDDGEEQVDEPSEDPQSPTELPIWRPPTPTTADAFGSFEATQWTPAETRSDSPPPPEDEWEAAKKEKEILDKHVPPELLEGILSQLNDISTASFPHSEGAPEGLGRGILECVDGLDAFITTLTPPILSLDPLPVLIKSWTYKKTTDAVRLTRSTQISRQSPLAKYLESKGSTAWEASVKSKPDLVRDDTDVMPVGWKIMEKEEPAAPAPEMKRKATGGILSSLFGRSEPSPVRSSPSHSPRPSIDGKRSVSKEISSPTTATNTTTPTTITPTTTAAPTLTSIASSSSAPTASPDIFPPQEVPPQPSAVSRFFNRFSRQKSSSSPHNSMALSSDDIDFLSDMKLEPVPSALDDELDDLPLGIVSSTLTHSTKEENVKLPPPLAPPPNAPPREREQTARPTLKSPAPLPMPVELPTPISSKPSFELPVPEPTPTPTSLDFGFSPTAAPNSGSTLEANGGKGFGWTPGVNPSPALAANGGKGFGWTPSAGSSSGFVSTPSSSSFTSTPTSASSPAPPVFGGVKGTFRVPVPKKKPTPVAVMSSASASRSSPMPSPRLAPPPAGGAFLPPPPASGASGTTSMSLLDLESSGTRSNLNSRALSPVKDDPLPPLPVSTSSMINDDDDDFADFQDSFTSAHPSINTFGVGAFSSPVRPNGSSPSSYRSPGRSPQSQNQSHRFNESIGSISSDRSLFGASTSTTTSIESSFVSEEGISESGSDWDDFLSNSVTSSSRHPSNTSSPARGMGHRYTNSNDLLRRAISPSSSPPLPQIPLSSSQSMGVVSVSSPRHGHRVNHSRTQSLVDSAKGTGKGWPSPTVSRQNTGTSNGIGVGAIPPPPGGSGNLSRQNTGNGFGMIPPPSGSAGSVSRQNTGSGSLDIFGSTSTSKAPSFDLFGEASMSMSSPTTVLSPSRPGSTVPVSVSRQNTGSAPLPLSNKGIVDLFGSIASPASTTRPVSAAPASFDIFESTPASQAKPKTPDPLDLFGDSSKPVQSSGGSKGGGGLSAQDLSFFEGL</sequence>
<evidence type="ECO:0000313" key="3">
    <source>
        <dbReference type="Proteomes" id="UP000054988"/>
    </source>
</evidence>
<evidence type="ECO:0000256" key="1">
    <source>
        <dbReference type="SAM" id="MobiDB-lite"/>
    </source>
</evidence>
<feature type="compositionally biased region" description="Low complexity" evidence="1">
    <location>
        <begin position="575"/>
        <end position="590"/>
    </location>
</feature>
<proteinExistence type="predicted"/>
<gene>
    <name evidence="2" type="ORF">WG66_15069</name>
</gene>
<feature type="region of interest" description="Disordered" evidence="1">
    <location>
        <begin position="936"/>
        <end position="969"/>
    </location>
</feature>
<accession>A0A0W0F7P4</accession>
<organism evidence="2 3">
    <name type="scientific">Moniliophthora roreri</name>
    <name type="common">Frosty pod rot fungus</name>
    <name type="synonym">Monilia roreri</name>
    <dbReference type="NCBI Taxonomy" id="221103"/>
    <lineage>
        <taxon>Eukaryota</taxon>
        <taxon>Fungi</taxon>
        <taxon>Dikarya</taxon>
        <taxon>Basidiomycota</taxon>
        <taxon>Agaricomycotina</taxon>
        <taxon>Agaricomycetes</taxon>
        <taxon>Agaricomycetidae</taxon>
        <taxon>Agaricales</taxon>
        <taxon>Marasmiineae</taxon>
        <taxon>Marasmiaceae</taxon>
        <taxon>Moniliophthora</taxon>
    </lineage>
</organism>
<feature type="compositionally biased region" description="Pro residues" evidence="1">
    <location>
        <begin position="419"/>
        <end position="430"/>
    </location>
</feature>
<feature type="compositionally biased region" description="Low complexity" evidence="1">
    <location>
        <begin position="296"/>
        <end position="335"/>
    </location>
</feature>